<name>A0A1P8WBN1_9PLAN</name>
<gene>
    <name evidence="1" type="ORF">Fuma_01060</name>
</gene>
<protein>
    <submittedName>
        <fullName evidence="1">Uncharacterized protein</fullName>
    </submittedName>
</protein>
<evidence type="ECO:0000313" key="1">
    <source>
        <dbReference type="EMBL" id="APZ91472.1"/>
    </source>
</evidence>
<evidence type="ECO:0000313" key="2">
    <source>
        <dbReference type="Proteomes" id="UP000187735"/>
    </source>
</evidence>
<accession>A0A1P8WBN1</accession>
<sequence length="159" mass="18284">MPVVCLECGNPIRLLITRRHDCPRFSTDRNDGRDRAHLHKMTHYACGFARPVSNCVQRGSLQTICPVSQAQPGWLTYTSSNVMQPWKIRCFVERSVCRHQSVTSDISSCFIFLYRFERCRPSSLAASVMLLLTCLILRRIKSFWNSRVAVSRPRSKDSC</sequence>
<dbReference type="EMBL" id="CP017641">
    <property type="protein sequence ID" value="APZ91472.1"/>
    <property type="molecule type" value="Genomic_DNA"/>
</dbReference>
<organism evidence="1 2">
    <name type="scientific">Fuerstiella marisgermanici</name>
    <dbReference type="NCBI Taxonomy" id="1891926"/>
    <lineage>
        <taxon>Bacteria</taxon>
        <taxon>Pseudomonadati</taxon>
        <taxon>Planctomycetota</taxon>
        <taxon>Planctomycetia</taxon>
        <taxon>Planctomycetales</taxon>
        <taxon>Planctomycetaceae</taxon>
        <taxon>Fuerstiella</taxon>
    </lineage>
</organism>
<dbReference type="AlphaFoldDB" id="A0A1P8WBN1"/>
<dbReference type="Proteomes" id="UP000187735">
    <property type="component" value="Chromosome"/>
</dbReference>
<reference evidence="1 2" key="1">
    <citation type="journal article" date="2016" name="Front. Microbiol.">
        <title>Fuerstia marisgermanicae gen. nov., sp. nov., an Unusual Member of the Phylum Planctomycetes from the German Wadden Sea.</title>
        <authorList>
            <person name="Kohn T."/>
            <person name="Heuer A."/>
            <person name="Jogler M."/>
            <person name="Vollmers J."/>
            <person name="Boedeker C."/>
            <person name="Bunk B."/>
            <person name="Rast P."/>
            <person name="Borchert D."/>
            <person name="Glockner I."/>
            <person name="Freese H.M."/>
            <person name="Klenk H.P."/>
            <person name="Overmann J."/>
            <person name="Kaster A.K."/>
            <person name="Rohde M."/>
            <person name="Wiegand S."/>
            <person name="Jogler C."/>
        </authorList>
    </citation>
    <scope>NUCLEOTIDE SEQUENCE [LARGE SCALE GENOMIC DNA]</scope>
    <source>
        <strain evidence="1 2">NH11</strain>
    </source>
</reference>
<keyword evidence="2" id="KW-1185">Reference proteome</keyword>
<proteinExistence type="predicted"/>
<dbReference type="KEGG" id="fmr:Fuma_01060"/>